<dbReference type="Proteomes" id="UP000592181">
    <property type="component" value="Unassembled WGS sequence"/>
</dbReference>
<evidence type="ECO:0000313" key="2">
    <source>
        <dbReference type="EMBL" id="NYG37268.1"/>
    </source>
</evidence>
<organism evidence="2 3">
    <name type="scientific">Janibacter alkaliphilus</name>
    <dbReference type="NCBI Taxonomy" id="1069963"/>
    <lineage>
        <taxon>Bacteria</taxon>
        <taxon>Bacillati</taxon>
        <taxon>Actinomycetota</taxon>
        <taxon>Actinomycetes</taxon>
        <taxon>Micrococcales</taxon>
        <taxon>Intrasporangiaceae</taxon>
        <taxon>Janibacter</taxon>
    </lineage>
</organism>
<dbReference type="Gene3D" id="3.40.50.150">
    <property type="entry name" value="Vaccinia Virus protein VP39"/>
    <property type="match status" value="1"/>
</dbReference>
<proteinExistence type="predicted"/>
<protein>
    <submittedName>
        <fullName evidence="2">SAM-dependent methyltransferase</fullName>
    </submittedName>
</protein>
<dbReference type="RefSeq" id="WP_179462667.1">
    <property type="nucleotide sequence ID" value="NZ_JACBZX010000001.1"/>
</dbReference>
<evidence type="ECO:0000259" key="1">
    <source>
        <dbReference type="Pfam" id="PF08241"/>
    </source>
</evidence>
<dbReference type="PANTHER" id="PTHR42912:SF95">
    <property type="entry name" value="METHYLTRANSFERASE TYPE 11 DOMAIN-CONTAINING PROTEIN"/>
    <property type="match status" value="1"/>
</dbReference>
<evidence type="ECO:0000313" key="3">
    <source>
        <dbReference type="Proteomes" id="UP000592181"/>
    </source>
</evidence>
<gene>
    <name evidence="2" type="ORF">BJY28_001737</name>
</gene>
<dbReference type="EMBL" id="JACBZX010000001">
    <property type="protein sequence ID" value="NYG37268.1"/>
    <property type="molecule type" value="Genomic_DNA"/>
</dbReference>
<dbReference type="AlphaFoldDB" id="A0A852X4B6"/>
<dbReference type="Pfam" id="PF08241">
    <property type="entry name" value="Methyltransf_11"/>
    <property type="match status" value="1"/>
</dbReference>
<keyword evidence="2" id="KW-0808">Transferase</keyword>
<dbReference type="PANTHER" id="PTHR42912">
    <property type="entry name" value="METHYLTRANSFERASE"/>
    <property type="match status" value="1"/>
</dbReference>
<feature type="domain" description="Methyltransferase type 11" evidence="1">
    <location>
        <begin position="55"/>
        <end position="149"/>
    </location>
</feature>
<dbReference type="InterPro" id="IPR029063">
    <property type="entry name" value="SAM-dependent_MTases_sf"/>
</dbReference>
<accession>A0A852X4B6</accession>
<keyword evidence="3" id="KW-1185">Reference proteome</keyword>
<dbReference type="SUPFAM" id="SSF53335">
    <property type="entry name" value="S-adenosyl-L-methionine-dependent methyltransferases"/>
    <property type="match status" value="1"/>
</dbReference>
<dbReference type="InterPro" id="IPR050508">
    <property type="entry name" value="Methyltransf_Superfamily"/>
</dbReference>
<name>A0A852X4B6_9MICO</name>
<dbReference type="GO" id="GO:0032259">
    <property type="term" value="P:methylation"/>
    <property type="evidence" value="ECO:0007669"/>
    <property type="project" value="UniProtKB-KW"/>
</dbReference>
<dbReference type="GO" id="GO:0008757">
    <property type="term" value="F:S-adenosylmethionine-dependent methyltransferase activity"/>
    <property type="evidence" value="ECO:0007669"/>
    <property type="project" value="InterPro"/>
</dbReference>
<comment type="caution">
    <text evidence="2">The sequence shown here is derived from an EMBL/GenBank/DDBJ whole genome shotgun (WGS) entry which is preliminary data.</text>
</comment>
<reference evidence="2 3" key="1">
    <citation type="submission" date="2020-07" db="EMBL/GenBank/DDBJ databases">
        <title>Sequencing the genomes of 1000 actinobacteria strains.</title>
        <authorList>
            <person name="Klenk H.-P."/>
        </authorList>
    </citation>
    <scope>NUCLEOTIDE SEQUENCE [LARGE SCALE GENOMIC DNA]</scope>
    <source>
        <strain evidence="2 3">DSM 24723</strain>
    </source>
</reference>
<dbReference type="CDD" id="cd02440">
    <property type="entry name" value="AdoMet_MTases"/>
    <property type="match status" value="1"/>
</dbReference>
<keyword evidence="2" id="KW-0489">Methyltransferase</keyword>
<sequence length="265" mass="28022">MAPTRRTPQQQRGPDRMQGHWLLASLGKRVLRPGGAALSQWLVARAEPSGQDVVELAPGLGRTASAILATAPRSYVGVDSDPVAVARAGEVVGDAGTVVEADASATGLGTASADVVLGEAMLTMQGDKGKEAIVAEAARLLRPGGRYAIHELALTPDDVDEAVTTEVRTSLATAIKVNARPLTQAEWSQLLGRQGFEVRAVRTAPMALLEPSRVVADEGVLGTLRILGNLVRRPEARRRVLRMRATFREHQDSLAGIAIVARVPS</sequence>
<dbReference type="InterPro" id="IPR013216">
    <property type="entry name" value="Methyltransf_11"/>
</dbReference>